<dbReference type="EMBL" id="UOGG01000065">
    <property type="protein sequence ID" value="VAX28703.1"/>
    <property type="molecule type" value="Genomic_DNA"/>
</dbReference>
<dbReference type="InterPro" id="IPR003374">
    <property type="entry name" value="ApbE-like_sf"/>
</dbReference>
<proteinExistence type="predicted"/>
<feature type="non-terminal residue" evidence="1">
    <location>
        <position position="78"/>
    </location>
</feature>
<evidence type="ECO:0000313" key="1">
    <source>
        <dbReference type="EMBL" id="VAX28703.1"/>
    </source>
</evidence>
<protein>
    <recommendedName>
        <fullName evidence="2">FAD:protein FMN transferase</fullName>
    </recommendedName>
</protein>
<reference evidence="1" key="1">
    <citation type="submission" date="2018-06" db="EMBL/GenBank/DDBJ databases">
        <authorList>
            <person name="Zhirakovskaya E."/>
        </authorList>
    </citation>
    <scope>NUCLEOTIDE SEQUENCE</scope>
</reference>
<dbReference type="Gene3D" id="3.10.520.10">
    <property type="entry name" value="ApbE-like domains"/>
    <property type="match status" value="1"/>
</dbReference>
<gene>
    <name evidence="1" type="ORF">MNBD_NITROSPINAE05-105</name>
</gene>
<dbReference type="PROSITE" id="PS51257">
    <property type="entry name" value="PROKAR_LIPOPROTEIN"/>
    <property type="match status" value="1"/>
</dbReference>
<name>A0A3B1CVU6_9ZZZZ</name>
<sequence length="78" mass="8947">MIRYSQKIIIPLVIALLITAIFSCTPKQELQRRTQFIMGTLVEITVREMDSEIAQSAITSAFDEIRRLENLMSTHIAH</sequence>
<evidence type="ECO:0008006" key="2">
    <source>
        <dbReference type="Google" id="ProtNLM"/>
    </source>
</evidence>
<dbReference type="SUPFAM" id="SSF143631">
    <property type="entry name" value="ApbE-like"/>
    <property type="match status" value="1"/>
</dbReference>
<dbReference type="AlphaFoldDB" id="A0A3B1CVU6"/>
<accession>A0A3B1CVU6</accession>
<organism evidence="1">
    <name type="scientific">hydrothermal vent metagenome</name>
    <dbReference type="NCBI Taxonomy" id="652676"/>
    <lineage>
        <taxon>unclassified sequences</taxon>
        <taxon>metagenomes</taxon>
        <taxon>ecological metagenomes</taxon>
    </lineage>
</organism>